<name>A0A4Y2TTG0_ARAVE</name>
<evidence type="ECO:0000313" key="2">
    <source>
        <dbReference type="EMBL" id="GBO03924.1"/>
    </source>
</evidence>
<evidence type="ECO:0000313" key="1">
    <source>
        <dbReference type="EMBL" id="GBO03923.1"/>
    </source>
</evidence>
<proteinExistence type="predicted"/>
<keyword evidence="3" id="KW-1185">Reference proteome</keyword>
<evidence type="ECO:0000313" key="3">
    <source>
        <dbReference type="Proteomes" id="UP000499080"/>
    </source>
</evidence>
<reference evidence="1 3" key="1">
    <citation type="journal article" date="2019" name="Sci. Rep.">
        <title>Orb-weaving spider Araneus ventricosus genome elucidates the spidroin gene catalogue.</title>
        <authorList>
            <person name="Kono N."/>
            <person name="Nakamura H."/>
            <person name="Ohtoshi R."/>
            <person name="Moran D.A.P."/>
            <person name="Shinohara A."/>
            <person name="Yoshida Y."/>
            <person name="Fujiwara M."/>
            <person name="Mori M."/>
            <person name="Tomita M."/>
            <person name="Arakawa K."/>
        </authorList>
    </citation>
    <scope>NUCLEOTIDE SEQUENCE [LARGE SCALE GENOMIC DNA]</scope>
</reference>
<gene>
    <name evidence="2" type="ORF">AVEN_158725_1</name>
    <name evidence="1" type="ORF">AVEN_86100_1</name>
</gene>
<protein>
    <submittedName>
        <fullName evidence="1">Uncharacterized protein</fullName>
    </submittedName>
</protein>
<accession>A0A4Y2TTG0</accession>
<organism evidence="1 3">
    <name type="scientific">Araneus ventricosus</name>
    <name type="common">Orbweaver spider</name>
    <name type="synonym">Epeira ventricosa</name>
    <dbReference type="NCBI Taxonomy" id="182803"/>
    <lineage>
        <taxon>Eukaryota</taxon>
        <taxon>Metazoa</taxon>
        <taxon>Ecdysozoa</taxon>
        <taxon>Arthropoda</taxon>
        <taxon>Chelicerata</taxon>
        <taxon>Arachnida</taxon>
        <taxon>Araneae</taxon>
        <taxon>Araneomorphae</taxon>
        <taxon>Entelegynae</taxon>
        <taxon>Araneoidea</taxon>
        <taxon>Araneidae</taxon>
        <taxon>Araneus</taxon>
    </lineage>
</organism>
<dbReference type="AlphaFoldDB" id="A0A4Y2TTG0"/>
<sequence>MESSLSLQKFQEDDTQDWAINCQQRKELLFFSKIHSVARNCPSTVSIEWGGLRRVRAHRVGQAQRTECPCSTLCLESLSSGQLNRHERNTSNEGL</sequence>
<dbReference type="Proteomes" id="UP000499080">
    <property type="component" value="Unassembled WGS sequence"/>
</dbReference>
<dbReference type="EMBL" id="BGPR01031067">
    <property type="protein sequence ID" value="GBO03923.1"/>
    <property type="molecule type" value="Genomic_DNA"/>
</dbReference>
<comment type="caution">
    <text evidence="1">The sequence shown here is derived from an EMBL/GenBank/DDBJ whole genome shotgun (WGS) entry which is preliminary data.</text>
</comment>
<dbReference type="EMBL" id="BGPR01031068">
    <property type="protein sequence ID" value="GBO03924.1"/>
    <property type="molecule type" value="Genomic_DNA"/>
</dbReference>